<organism evidence="1 2">
    <name type="scientific">Brevibacillus fulvus</name>
    <dbReference type="NCBI Taxonomy" id="1125967"/>
    <lineage>
        <taxon>Bacteria</taxon>
        <taxon>Bacillati</taxon>
        <taxon>Bacillota</taxon>
        <taxon>Bacilli</taxon>
        <taxon>Bacillales</taxon>
        <taxon>Paenibacillaceae</taxon>
        <taxon>Brevibacillus</taxon>
    </lineage>
</organism>
<evidence type="ECO:0000313" key="2">
    <source>
        <dbReference type="Proteomes" id="UP000717624"/>
    </source>
</evidence>
<dbReference type="EMBL" id="JAFBEB010000022">
    <property type="protein sequence ID" value="MBM7592248.1"/>
    <property type="molecule type" value="Genomic_DNA"/>
</dbReference>
<proteinExistence type="predicted"/>
<comment type="caution">
    <text evidence="1">The sequence shown here is derived from an EMBL/GenBank/DDBJ whole genome shotgun (WGS) entry which is preliminary data.</text>
</comment>
<keyword evidence="2" id="KW-1185">Reference proteome</keyword>
<protein>
    <submittedName>
        <fullName evidence="1">Phage protein U</fullName>
    </submittedName>
</protein>
<sequence length="133" mass="14620">MSSALGSLGPVVFVATPETMRTFQNFTRSGASRYADHEILGNKPKTQWIGPGLDTITFSMVFDAFYGLNPRKELNQLVEIERAGKAMPLAVGGVGIGVYMWVITSLEQTWDVVDNQGYVLKATANISLKEYVK</sequence>
<evidence type="ECO:0000313" key="1">
    <source>
        <dbReference type="EMBL" id="MBM7592248.1"/>
    </source>
</evidence>
<dbReference type="InterPro" id="IPR009734">
    <property type="entry name" value="Myoviridae_GpU"/>
</dbReference>
<name>A0A939BU72_9BACL</name>
<dbReference type="AlphaFoldDB" id="A0A939BU72"/>
<dbReference type="RefSeq" id="WP_204520051.1">
    <property type="nucleotide sequence ID" value="NZ_JAFBEB010000022.1"/>
</dbReference>
<gene>
    <name evidence="1" type="ORF">JOD01_003910</name>
</gene>
<dbReference type="Proteomes" id="UP000717624">
    <property type="component" value="Unassembled WGS sequence"/>
</dbReference>
<reference evidence="1" key="1">
    <citation type="submission" date="2021-01" db="EMBL/GenBank/DDBJ databases">
        <title>Genomic Encyclopedia of Type Strains, Phase IV (KMG-IV): sequencing the most valuable type-strain genomes for metagenomic binning, comparative biology and taxonomic classification.</title>
        <authorList>
            <person name="Goeker M."/>
        </authorList>
    </citation>
    <scope>NUCLEOTIDE SEQUENCE</scope>
    <source>
        <strain evidence="1">DSM 25523</strain>
    </source>
</reference>
<dbReference type="Pfam" id="PF06995">
    <property type="entry name" value="Phage_P2_GpU"/>
    <property type="match status" value="1"/>
</dbReference>
<accession>A0A939BU72</accession>